<comment type="caution">
    <text evidence="2">The sequence shown here is derived from an EMBL/GenBank/DDBJ whole genome shotgun (WGS) entry which is preliminary data.</text>
</comment>
<dbReference type="Proteomes" id="UP001343724">
    <property type="component" value="Unassembled WGS sequence"/>
</dbReference>
<reference evidence="2 3" key="1">
    <citation type="submission" date="2024-01" db="EMBL/GenBank/DDBJ databases">
        <title>novel species in genus Adlercreutzia.</title>
        <authorList>
            <person name="Liu X."/>
        </authorList>
    </citation>
    <scope>NUCLEOTIDE SEQUENCE [LARGE SCALE GENOMIC DNA]</scope>
    <source>
        <strain evidence="2 3">R22</strain>
    </source>
</reference>
<protein>
    <submittedName>
        <fullName evidence="2">ORF6N domain-containing protein</fullName>
    </submittedName>
</protein>
<accession>A0ABU6IVF1</accession>
<dbReference type="InterPro" id="IPR018873">
    <property type="entry name" value="KilA-N_DNA-bd_domain"/>
</dbReference>
<proteinExistence type="predicted"/>
<keyword evidence="3" id="KW-1185">Reference proteome</keyword>
<evidence type="ECO:0000259" key="1">
    <source>
        <dbReference type="Pfam" id="PF10543"/>
    </source>
</evidence>
<feature type="domain" description="KilA-N DNA-binding" evidence="1">
    <location>
        <begin position="17"/>
        <end position="100"/>
    </location>
</feature>
<dbReference type="Pfam" id="PF10543">
    <property type="entry name" value="ORF6N"/>
    <property type="match status" value="1"/>
</dbReference>
<dbReference type="EMBL" id="JAYMFH010000001">
    <property type="protein sequence ID" value="MEC4293809.1"/>
    <property type="molecule type" value="Genomic_DNA"/>
</dbReference>
<organism evidence="2 3">
    <name type="scientific">Adlercreutzia shanghongiae</name>
    <dbReference type="NCBI Taxonomy" id="3111773"/>
    <lineage>
        <taxon>Bacteria</taxon>
        <taxon>Bacillati</taxon>
        <taxon>Actinomycetota</taxon>
        <taxon>Coriobacteriia</taxon>
        <taxon>Eggerthellales</taxon>
        <taxon>Eggerthellaceae</taxon>
        <taxon>Adlercreutzia</taxon>
    </lineage>
</organism>
<gene>
    <name evidence="2" type="ORF">VJ920_00610</name>
</gene>
<name>A0ABU6IVF1_9ACTN</name>
<evidence type="ECO:0000313" key="2">
    <source>
        <dbReference type="EMBL" id="MEC4293809.1"/>
    </source>
</evidence>
<sequence>MNDFVELAGVKVELRSLIYTVRGQQVMLDRDLAALYGVETKAFNQAVKRNEGRFPSRFRFRLTASEAENLRSQIVTSSWGGTRYLPYAFTEQGVAMLSAVLRSDRAIEVSIGIMDAFVEMRRSIMRSAGLSQRMSALEGRQLEHERVSDERFEKIFGYLEASAVPTQRIFYEGETFDAFVLLSSIVRKAEEEIVLVDGYIDAATLNVLAKKKENVRCAVVTYPGRGFAKEDLAAFEWQHGPLAVAESRSFHDRFLVLDGREAYHVGASLKDAGKRAFALSRLEDPAMVANLVARIEGLFDDPERKKTPSCRPF</sequence>
<evidence type="ECO:0000313" key="3">
    <source>
        <dbReference type="Proteomes" id="UP001343724"/>
    </source>
</evidence>
<dbReference type="RefSeq" id="WP_326454130.1">
    <property type="nucleotide sequence ID" value="NZ_JAYMFH010000001.1"/>
</dbReference>